<keyword evidence="2" id="KW-1185">Reference proteome</keyword>
<accession>A0AAE1VIE6</accession>
<organism evidence="1 2">
    <name type="scientific">Anisodus tanguticus</name>
    <dbReference type="NCBI Taxonomy" id="243964"/>
    <lineage>
        <taxon>Eukaryota</taxon>
        <taxon>Viridiplantae</taxon>
        <taxon>Streptophyta</taxon>
        <taxon>Embryophyta</taxon>
        <taxon>Tracheophyta</taxon>
        <taxon>Spermatophyta</taxon>
        <taxon>Magnoliopsida</taxon>
        <taxon>eudicotyledons</taxon>
        <taxon>Gunneridae</taxon>
        <taxon>Pentapetalae</taxon>
        <taxon>asterids</taxon>
        <taxon>lamiids</taxon>
        <taxon>Solanales</taxon>
        <taxon>Solanaceae</taxon>
        <taxon>Solanoideae</taxon>
        <taxon>Hyoscyameae</taxon>
        <taxon>Anisodus</taxon>
    </lineage>
</organism>
<reference evidence="1" key="1">
    <citation type="submission" date="2023-12" db="EMBL/GenBank/DDBJ databases">
        <title>Genome assembly of Anisodus tanguticus.</title>
        <authorList>
            <person name="Wang Y.-J."/>
        </authorList>
    </citation>
    <scope>NUCLEOTIDE SEQUENCE</scope>
    <source>
        <strain evidence="1">KB-2021</strain>
        <tissue evidence="1">Leaf</tissue>
    </source>
</reference>
<sequence>MEIGQCYLKREASRLDPNSSGANVELVLGHPIAIIKVKRVRSFVQICRGSKIARASMDLAISHHTPSQPHPHKKAASLYLWPPL</sequence>
<protein>
    <submittedName>
        <fullName evidence="1">Uncharacterized protein</fullName>
    </submittedName>
</protein>
<evidence type="ECO:0000313" key="1">
    <source>
        <dbReference type="EMBL" id="KAK4370207.1"/>
    </source>
</evidence>
<dbReference type="EMBL" id="JAVYJV010000005">
    <property type="protein sequence ID" value="KAK4370207.1"/>
    <property type="molecule type" value="Genomic_DNA"/>
</dbReference>
<name>A0AAE1VIE6_9SOLA</name>
<proteinExistence type="predicted"/>
<dbReference type="Proteomes" id="UP001291623">
    <property type="component" value="Unassembled WGS sequence"/>
</dbReference>
<evidence type="ECO:0000313" key="2">
    <source>
        <dbReference type="Proteomes" id="UP001291623"/>
    </source>
</evidence>
<gene>
    <name evidence="1" type="ORF">RND71_009682</name>
</gene>
<dbReference type="AlphaFoldDB" id="A0AAE1VIE6"/>
<comment type="caution">
    <text evidence="1">The sequence shown here is derived from an EMBL/GenBank/DDBJ whole genome shotgun (WGS) entry which is preliminary data.</text>
</comment>